<protein>
    <recommendedName>
        <fullName evidence="1 5">Signal peptidase I</fullName>
        <ecNumber evidence="5">3.4.21.89</ecNumber>
    </recommendedName>
</protein>
<dbReference type="PANTHER" id="PTHR12383">
    <property type="entry name" value="PROTEASE FAMILY S26 MITOCHONDRIAL INNER MEMBRANE PROTEASE-RELATED"/>
    <property type="match status" value="1"/>
</dbReference>
<dbReference type="PANTHER" id="PTHR12383:SF16">
    <property type="entry name" value="MITOCHONDRIAL INNER MEMBRANE PROTEASE SUBUNIT 1"/>
    <property type="match status" value="1"/>
</dbReference>
<comment type="similarity">
    <text evidence="4">Belongs to the peptidase S26 family. IMP1 subfamily.</text>
</comment>
<dbReference type="InterPro" id="IPR019533">
    <property type="entry name" value="Peptidase_S26"/>
</dbReference>
<evidence type="ECO:0000256" key="1">
    <source>
        <dbReference type="ARBA" id="ARBA00019232"/>
    </source>
</evidence>
<dbReference type="Pfam" id="PF10502">
    <property type="entry name" value="Peptidase_S26"/>
    <property type="match status" value="1"/>
</dbReference>
<evidence type="ECO:0000256" key="5">
    <source>
        <dbReference type="RuleBase" id="RU362042"/>
    </source>
</evidence>
<dbReference type="InterPro" id="IPR000223">
    <property type="entry name" value="Pept_S26A_signal_pept_1"/>
</dbReference>
<evidence type="ECO:0000313" key="8">
    <source>
        <dbReference type="Proteomes" id="UP000019112"/>
    </source>
</evidence>
<keyword evidence="5" id="KW-0645">Protease</keyword>
<dbReference type="InterPro" id="IPR036286">
    <property type="entry name" value="LexA/Signal_pep-like_sf"/>
</dbReference>
<dbReference type="EC" id="3.4.21.89" evidence="5"/>
<dbReference type="NCBIfam" id="TIGR02227">
    <property type="entry name" value="sigpep_I_bact"/>
    <property type="match status" value="1"/>
</dbReference>
<dbReference type="Gene3D" id="2.10.109.10">
    <property type="entry name" value="Umud Fragment, subunit A"/>
    <property type="match status" value="1"/>
</dbReference>
<reference evidence="7 8" key="1">
    <citation type="journal article" date="2014" name="FEMS Microbiol. Lett.">
        <title>Draft genome sequences of three Holospora species (Holospora obtusa, Holospora undulata, and Holospora elegans), endonuclear symbiotic bacteria of the ciliate Paramecium caudatum.</title>
        <authorList>
            <person name="Dohra H."/>
            <person name="Tanaka K."/>
            <person name="Suzuki T."/>
            <person name="Fujishima M."/>
            <person name="Suzuki H."/>
        </authorList>
    </citation>
    <scope>NUCLEOTIDE SEQUENCE [LARGE SCALE GENOMIC DNA]</scope>
    <source>
        <strain evidence="7 8">F1</strain>
    </source>
</reference>
<dbReference type="GO" id="GO:0004252">
    <property type="term" value="F:serine-type endopeptidase activity"/>
    <property type="evidence" value="ECO:0007669"/>
    <property type="project" value="InterPro"/>
</dbReference>
<dbReference type="GO" id="GO:0009003">
    <property type="term" value="F:signal peptidase activity"/>
    <property type="evidence" value="ECO:0007669"/>
    <property type="project" value="UniProtKB-EC"/>
</dbReference>
<comment type="catalytic activity">
    <reaction evidence="5">
        <text>Cleavage of hydrophobic, N-terminal signal or leader sequences from secreted and periplasmic proteins.</text>
        <dbReference type="EC" id="3.4.21.89"/>
    </reaction>
</comment>
<comment type="caution">
    <text evidence="7">The sequence shown here is derived from an EMBL/GenBank/DDBJ whole genome shotgun (WGS) entry which is preliminary data.</text>
</comment>
<keyword evidence="2 5" id="KW-0378">Hydrolase</keyword>
<evidence type="ECO:0000256" key="3">
    <source>
        <dbReference type="ARBA" id="ARBA00023136"/>
    </source>
</evidence>
<gene>
    <name evidence="7" type="ORF">P618_200423</name>
</gene>
<dbReference type="EMBL" id="AWTR02000048">
    <property type="protein sequence ID" value="ETZ07359.1"/>
    <property type="molecule type" value="Genomic_DNA"/>
</dbReference>
<evidence type="ECO:0000256" key="2">
    <source>
        <dbReference type="ARBA" id="ARBA00022801"/>
    </source>
</evidence>
<dbReference type="Proteomes" id="UP000019112">
    <property type="component" value="Unassembled WGS sequence"/>
</dbReference>
<dbReference type="GO" id="GO:0006465">
    <property type="term" value="P:signal peptide processing"/>
    <property type="evidence" value="ECO:0007669"/>
    <property type="project" value="InterPro"/>
</dbReference>
<dbReference type="CDD" id="cd06530">
    <property type="entry name" value="S26_SPase_I"/>
    <property type="match status" value="1"/>
</dbReference>
<dbReference type="RefSeq" id="WP_021827472.1">
    <property type="nucleotide sequence ID" value="NZ_AWTR02000048.1"/>
</dbReference>
<evidence type="ECO:0000313" key="7">
    <source>
        <dbReference type="EMBL" id="ETZ07359.1"/>
    </source>
</evidence>
<dbReference type="GO" id="GO:0016020">
    <property type="term" value="C:membrane"/>
    <property type="evidence" value="ECO:0007669"/>
    <property type="project" value="UniProtKB-SubCell"/>
</dbReference>
<proteinExistence type="inferred from homology"/>
<evidence type="ECO:0000259" key="6">
    <source>
        <dbReference type="Pfam" id="PF10502"/>
    </source>
</evidence>
<feature type="transmembrane region" description="Helical" evidence="5">
    <location>
        <begin position="5"/>
        <end position="22"/>
    </location>
</feature>
<name>W6TER7_HOLOB</name>
<dbReference type="eggNOG" id="COG0681">
    <property type="taxonomic scope" value="Bacteria"/>
</dbReference>
<accession>W6TER7</accession>
<organism evidence="7 8">
    <name type="scientific">Holospora obtusa F1</name>
    <dbReference type="NCBI Taxonomy" id="1399147"/>
    <lineage>
        <taxon>Bacteria</taxon>
        <taxon>Pseudomonadati</taxon>
        <taxon>Pseudomonadota</taxon>
        <taxon>Alphaproteobacteria</taxon>
        <taxon>Holosporales</taxon>
        <taxon>Holosporaceae</taxon>
        <taxon>Holospora</taxon>
    </lineage>
</organism>
<dbReference type="OrthoDB" id="9815782at2"/>
<keyword evidence="5" id="KW-0812">Transmembrane</keyword>
<sequence length="161" mass="18687">MFKKIILAVLFVAVSVFIYFFIASPYRISGINGEKGNCMEPAIKDGQLYFVNHLHYKLSTYKMGDIIIFRHEDKIWVSKIVGLENQEIKITDNTISLDNKIYSDSIQRNWQDWRYGHYGIESPAKIPSRHVYVLSDNLSAHHDDSRVFGPISYDNILGKVW</sequence>
<feature type="domain" description="Peptidase S26" evidence="6">
    <location>
        <begin position="6"/>
        <end position="160"/>
    </location>
</feature>
<dbReference type="SUPFAM" id="SSF51306">
    <property type="entry name" value="LexA/Signal peptidase"/>
    <property type="match status" value="1"/>
</dbReference>
<keyword evidence="8" id="KW-1185">Reference proteome</keyword>
<dbReference type="AlphaFoldDB" id="W6TER7"/>
<comment type="subcellular location">
    <subcellularLocation>
        <location evidence="5">Membrane</location>
        <topology evidence="5">Single-pass type II membrane protein</topology>
    </subcellularLocation>
</comment>
<keyword evidence="5" id="KW-1133">Transmembrane helix</keyword>
<evidence type="ECO:0000256" key="4">
    <source>
        <dbReference type="ARBA" id="ARBA00038445"/>
    </source>
</evidence>
<dbReference type="InterPro" id="IPR052064">
    <property type="entry name" value="Mito_IMP1_subunit"/>
</dbReference>
<keyword evidence="3 5" id="KW-0472">Membrane</keyword>
<dbReference type="STRING" id="1399147.P618_200423"/>